<dbReference type="EMBL" id="BQNB010008825">
    <property type="protein sequence ID" value="GJS54798.1"/>
    <property type="molecule type" value="Genomic_DNA"/>
</dbReference>
<gene>
    <name evidence="2" type="ORF">Tco_0628160</name>
</gene>
<accession>A0ABQ4WPQ6</accession>
<reference evidence="2" key="1">
    <citation type="journal article" date="2022" name="Int. J. Mol. Sci.">
        <title>Draft Genome of Tanacetum Coccineum: Genomic Comparison of Closely Related Tanacetum-Family Plants.</title>
        <authorList>
            <person name="Yamashiro T."/>
            <person name="Shiraishi A."/>
            <person name="Nakayama K."/>
            <person name="Satake H."/>
        </authorList>
    </citation>
    <scope>NUCLEOTIDE SEQUENCE</scope>
</reference>
<organism evidence="2 3">
    <name type="scientific">Tanacetum coccineum</name>
    <dbReference type="NCBI Taxonomy" id="301880"/>
    <lineage>
        <taxon>Eukaryota</taxon>
        <taxon>Viridiplantae</taxon>
        <taxon>Streptophyta</taxon>
        <taxon>Embryophyta</taxon>
        <taxon>Tracheophyta</taxon>
        <taxon>Spermatophyta</taxon>
        <taxon>Magnoliopsida</taxon>
        <taxon>eudicotyledons</taxon>
        <taxon>Gunneridae</taxon>
        <taxon>Pentapetalae</taxon>
        <taxon>asterids</taxon>
        <taxon>campanulids</taxon>
        <taxon>Asterales</taxon>
        <taxon>Asteraceae</taxon>
        <taxon>Asteroideae</taxon>
        <taxon>Anthemideae</taxon>
        <taxon>Anthemidinae</taxon>
        <taxon>Tanacetum</taxon>
    </lineage>
</organism>
<name>A0ABQ4WPQ6_9ASTR</name>
<proteinExistence type="predicted"/>
<reference evidence="2" key="2">
    <citation type="submission" date="2022-01" db="EMBL/GenBank/DDBJ databases">
        <authorList>
            <person name="Yamashiro T."/>
            <person name="Shiraishi A."/>
            <person name="Satake H."/>
            <person name="Nakayama K."/>
        </authorList>
    </citation>
    <scope>NUCLEOTIDE SEQUENCE</scope>
</reference>
<comment type="caution">
    <text evidence="2">The sequence shown here is derived from an EMBL/GenBank/DDBJ whole genome shotgun (WGS) entry which is preliminary data.</text>
</comment>
<keyword evidence="3" id="KW-1185">Reference proteome</keyword>
<evidence type="ECO:0000313" key="2">
    <source>
        <dbReference type="EMBL" id="GJS54798.1"/>
    </source>
</evidence>
<evidence type="ECO:0000256" key="1">
    <source>
        <dbReference type="SAM" id="MobiDB-lite"/>
    </source>
</evidence>
<feature type="region of interest" description="Disordered" evidence="1">
    <location>
        <begin position="1"/>
        <end position="26"/>
    </location>
</feature>
<sequence>SSNSVRRSKSKDNKSKNRVLKNTKSSSTYVWKTSSSASLDSNKCETKNSNVCQTNECVSSSKTVKACVNAVNDGSNIVWVSYGKYVFSYSYEKCVARNALTRNSSVKRALFTTPVAAKSKNLVSNYVVAKSRLSVVQGL</sequence>
<feature type="non-terminal residue" evidence="2">
    <location>
        <position position="1"/>
    </location>
</feature>
<evidence type="ECO:0000313" key="3">
    <source>
        <dbReference type="Proteomes" id="UP001151760"/>
    </source>
</evidence>
<dbReference type="Proteomes" id="UP001151760">
    <property type="component" value="Unassembled WGS sequence"/>
</dbReference>
<protein>
    <submittedName>
        <fullName evidence="2">Uncharacterized protein</fullName>
    </submittedName>
</protein>